<dbReference type="Gene3D" id="2.160.20.10">
    <property type="entry name" value="Single-stranded right-handed beta-helix, Pectin lyase-like"/>
    <property type="match status" value="1"/>
</dbReference>
<reference evidence="11" key="1">
    <citation type="submission" date="2023-01" db="EMBL/GenBank/DDBJ databases">
        <title>The growth and conidiation of Purpureocillium lavendulum are regulated by nitrogen source and histone H3K14 acetylation.</title>
        <authorList>
            <person name="Tang P."/>
            <person name="Han J."/>
            <person name="Zhang C."/>
            <person name="Tang P."/>
            <person name="Qi F."/>
            <person name="Zhang K."/>
            <person name="Liang L."/>
        </authorList>
    </citation>
    <scope>NUCLEOTIDE SEQUENCE</scope>
    <source>
        <strain evidence="11">YMF1.00683</strain>
    </source>
</reference>
<protein>
    <submittedName>
        <fullName evidence="11">Glycoside hydrolase family 28</fullName>
    </submittedName>
</protein>
<keyword evidence="6" id="KW-0325">Glycoprotein</keyword>
<dbReference type="GO" id="GO:0005975">
    <property type="term" value="P:carbohydrate metabolic process"/>
    <property type="evidence" value="ECO:0007669"/>
    <property type="project" value="InterPro"/>
</dbReference>
<evidence type="ECO:0000256" key="10">
    <source>
        <dbReference type="SAM" id="SignalP"/>
    </source>
</evidence>
<dbReference type="Proteomes" id="UP001163105">
    <property type="component" value="Unassembled WGS sequence"/>
</dbReference>
<dbReference type="InterPro" id="IPR000743">
    <property type="entry name" value="Glyco_hydro_28"/>
</dbReference>
<evidence type="ECO:0000313" key="12">
    <source>
        <dbReference type="Proteomes" id="UP001163105"/>
    </source>
</evidence>
<dbReference type="GO" id="GO:0071555">
    <property type="term" value="P:cell wall organization"/>
    <property type="evidence" value="ECO:0007669"/>
    <property type="project" value="UniProtKB-KW"/>
</dbReference>
<comment type="subcellular location">
    <subcellularLocation>
        <location evidence="1">Secreted</location>
    </subcellularLocation>
</comment>
<dbReference type="InterPro" id="IPR011050">
    <property type="entry name" value="Pectin_lyase_fold/virulence"/>
</dbReference>
<keyword evidence="5 9" id="KW-0378">Hydrolase</keyword>
<gene>
    <name evidence="11" type="ORF">O9K51_09533</name>
</gene>
<dbReference type="GO" id="GO:0005576">
    <property type="term" value="C:extracellular region"/>
    <property type="evidence" value="ECO:0007669"/>
    <property type="project" value="UniProtKB-SubCell"/>
</dbReference>
<dbReference type="GO" id="GO:0004650">
    <property type="term" value="F:polygalacturonase activity"/>
    <property type="evidence" value="ECO:0007669"/>
    <property type="project" value="InterPro"/>
</dbReference>
<name>A0AB34FFN4_9HYPO</name>
<dbReference type="PANTHER" id="PTHR31736:SF8">
    <property type="entry name" value="PUTATIVE (AFU_ORTHOLOGUE AFUA_7G06410)-RELATED"/>
    <property type="match status" value="1"/>
</dbReference>
<proteinExistence type="inferred from homology"/>
<organism evidence="11 12">
    <name type="scientific">Purpureocillium lavendulum</name>
    <dbReference type="NCBI Taxonomy" id="1247861"/>
    <lineage>
        <taxon>Eukaryota</taxon>
        <taxon>Fungi</taxon>
        <taxon>Dikarya</taxon>
        <taxon>Ascomycota</taxon>
        <taxon>Pezizomycotina</taxon>
        <taxon>Sordariomycetes</taxon>
        <taxon>Hypocreomycetidae</taxon>
        <taxon>Hypocreales</taxon>
        <taxon>Ophiocordycipitaceae</taxon>
        <taxon>Purpureocillium</taxon>
    </lineage>
</organism>
<keyword evidence="7 9" id="KW-0326">Glycosidase</keyword>
<keyword evidence="3" id="KW-0964">Secreted</keyword>
<comment type="caution">
    <text evidence="11">The sequence shown here is derived from an EMBL/GenBank/DDBJ whole genome shotgun (WGS) entry which is preliminary data.</text>
</comment>
<sequence length="441" mass="48856">MHLTVALVSLLQATAWAMPSPGGVPFVRSGLPSGLPSQETLSKIASTQGRVMCIIKPGPKGSDDAPAIVDALTNKCRSKSLVYLPGPQYNIMSPMTTRGLQDVQIHLLGKLLWSPDVQYWLGKSMPVAFQNQSTVWYFGGDRVQWDGYDKGELDGNGQVWYDWAKSQGNLPHRPMNINFDKLTNSVVRRMRFVQSQMWTMAVTNSKGVEFDDIYVSSVSNSQWNTLNTDGCDTIWSDSITFRRWFVRNGDDAIATKMNSTNIRVYDSVFEDGQGVAIGSLAQYNGHFDVVRNFYARNITLRNTAHVSYIKTWAGVSRGPPPNGGGGGLGEAKNIVMEDIKIERMREQPFFSWQCENYSGWAGKDCDSSKFKISDVAWRRVSGTVNNNVDETAYLQCSAAAGGCNNIEITGIDIKKVNGKKSSNYICKNVHSPKGFRCSSSK</sequence>
<dbReference type="InterPro" id="IPR012334">
    <property type="entry name" value="Pectin_lyas_fold"/>
</dbReference>
<evidence type="ECO:0000256" key="7">
    <source>
        <dbReference type="ARBA" id="ARBA00023295"/>
    </source>
</evidence>
<dbReference type="PANTHER" id="PTHR31736">
    <property type="match status" value="1"/>
</dbReference>
<dbReference type="SUPFAM" id="SSF51126">
    <property type="entry name" value="Pectin lyase-like"/>
    <property type="match status" value="1"/>
</dbReference>
<evidence type="ECO:0000256" key="8">
    <source>
        <dbReference type="ARBA" id="ARBA00023316"/>
    </source>
</evidence>
<evidence type="ECO:0000256" key="1">
    <source>
        <dbReference type="ARBA" id="ARBA00004613"/>
    </source>
</evidence>
<dbReference type="AlphaFoldDB" id="A0AB34FFN4"/>
<keyword evidence="4 10" id="KW-0732">Signal</keyword>
<evidence type="ECO:0000256" key="2">
    <source>
        <dbReference type="ARBA" id="ARBA00008834"/>
    </source>
</evidence>
<evidence type="ECO:0000256" key="3">
    <source>
        <dbReference type="ARBA" id="ARBA00022525"/>
    </source>
</evidence>
<dbReference type="EMBL" id="JAQHRD010000010">
    <property type="protein sequence ID" value="KAJ6437705.1"/>
    <property type="molecule type" value="Genomic_DNA"/>
</dbReference>
<accession>A0AB34FFN4</accession>
<evidence type="ECO:0000256" key="4">
    <source>
        <dbReference type="ARBA" id="ARBA00022729"/>
    </source>
</evidence>
<feature type="chain" id="PRO_5044201895" evidence="10">
    <location>
        <begin position="18"/>
        <end position="441"/>
    </location>
</feature>
<comment type="similarity">
    <text evidence="2 9">Belongs to the glycosyl hydrolase 28 family.</text>
</comment>
<keyword evidence="8" id="KW-0961">Cell wall biogenesis/degradation</keyword>
<dbReference type="Pfam" id="PF00295">
    <property type="entry name" value="Glyco_hydro_28"/>
    <property type="match status" value="1"/>
</dbReference>
<keyword evidence="12" id="KW-1185">Reference proteome</keyword>
<evidence type="ECO:0000256" key="5">
    <source>
        <dbReference type="ARBA" id="ARBA00022801"/>
    </source>
</evidence>
<evidence type="ECO:0000256" key="9">
    <source>
        <dbReference type="RuleBase" id="RU361169"/>
    </source>
</evidence>
<evidence type="ECO:0000313" key="11">
    <source>
        <dbReference type="EMBL" id="KAJ6437705.1"/>
    </source>
</evidence>
<evidence type="ECO:0000256" key="6">
    <source>
        <dbReference type="ARBA" id="ARBA00023180"/>
    </source>
</evidence>
<feature type="signal peptide" evidence="10">
    <location>
        <begin position="1"/>
        <end position="17"/>
    </location>
</feature>